<reference evidence="3" key="1">
    <citation type="journal article" date="2014" name="Science">
        <title>Ancient hybridizations among the ancestral genomes of bread wheat.</title>
        <authorList>
            <consortium name="International Wheat Genome Sequencing Consortium,"/>
            <person name="Marcussen T."/>
            <person name="Sandve S.R."/>
            <person name="Heier L."/>
            <person name="Spannagl M."/>
            <person name="Pfeifer M."/>
            <person name="Jakobsen K.S."/>
            <person name="Wulff B.B."/>
            <person name="Steuernagel B."/>
            <person name="Mayer K.F."/>
            <person name="Olsen O.A."/>
        </authorList>
    </citation>
    <scope>NUCLEOTIDE SEQUENCE [LARGE SCALE GENOMIC DNA]</scope>
    <source>
        <strain evidence="3">cv. AL8/78</strain>
    </source>
</reference>
<protein>
    <submittedName>
        <fullName evidence="2">Uncharacterized protein</fullName>
    </submittedName>
</protein>
<dbReference type="AlphaFoldDB" id="A0A452YIW8"/>
<reference evidence="3" key="2">
    <citation type="journal article" date="2017" name="Nat. Plants">
        <title>The Aegilops tauschii genome reveals multiple impacts of transposons.</title>
        <authorList>
            <person name="Zhao G."/>
            <person name="Zou C."/>
            <person name="Li K."/>
            <person name="Wang K."/>
            <person name="Li T."/>
            <person name="Gao L."/>
            <person name="Zhang X."/>
            <person name="Wang H."/>
            <person name="Yang Z."/>
            <person name="Liu X."/>
            <person name="Jiang W."/>
            <person name="Mao L."/>
            <person name="Kong X."/>
            <person name="Jiao Y."/>
            <person name="Jia J."/>
        </authorList>
    </citation>
    <scope>NUCLEOTIDE SEQUENCE [LARGE SCALE GENOMIC DNA]</scope>
    <source>
        <strain evidence="3">cv. AL8/78</strain>
    </source>
</reference>
<proteinExistence type="predicted"/>
<feature type="region of interest" description="Disordered" evidence="1">
    <location>
        <begin position="92"/>
        <end position="112"/>
    </location>
</feature>
<name>A0A452YIW8_AEGTS</name>
<accession>A0A452YIW8</accession>
<reference evidence="2" key="5">
    <citation type="journal article" date="2021" name="G3 (Bethesda)">
        <title>Aegilops tauschii genome assembly Aet v5.0 features greater sequence contiguity and improved annotation.</title>
        <authorList>
            <person name="Wang L."/>
            <person name="Zhu T."/>
            <person name="Rodriguez J.C."/>
            <person name="Deal K.R."/>
            <person name="Dubcovsky J."/>
            <person name="McGuire P.E."/>
            <person name="Lux T."/>
            <person name="Spannagl M."/>
            <person name="Mayer K.F.X."/>
            <person name="Baldrich P."/>
            <person name="Meyers B.C."/>
            <person name="Huo N."/>
            <person name="Gu Y.Q."/>
            <person name="Zhou H."/>
            <person name="Devos K.M."/>
            <person name="Bennetzen J.L."/>
            <person name="Unver T."/>
            <person name="Budak H."/>
            <person name="Gulick P.J."/>
            <person name="Galiba G."/>
            <person name="Kalapos B."/>
            <person name="Nelson D.R."/>
            <person name="Li P."/>
            <person name="You F.M."/>
            <person name="Luo M.C."/>
            <person name="Dvorak J."/>
        </authorList>
    </citation>
    <scope>NUCLEOTIDE SEQUENCE [LARGE SCALE GENOMIC DNA]</scope>
    <source>
        <strain evidence="2">cv. AL8/78</strain>
    </source>
</reference>
<sequence length="168" mass="18448">QRCQAERHLVRRRQPAWRCRSQRAGGGNDDSRIVPGHGPVDPPITPVTSSLSPYPPINSIGGFLPSLSLFLVPFVSTYLSHLPSPPIYLGTSKPKAQELSPPPPSSSTPHMHMHVATTTCPCQNHSPACMHMHAHRRRRSSSTLLLRYTPSLSMSRSRYKLLAAASVS</sequence>
<dbReference type="Proteomes" id="UP000015105">
    <property type="component" value="Chromosome 1D"/>
</dbReference>
<dbReference type="EnsemblPlants" id="AET1Gv20426100.1">
    <property type="protein sequence ID" value="AET1Gv20426100.1"/>
    <property type="gene ID" value="AET1Gv20426100"/>
</dbReference>
<evidence type="ECO:0000256" key="1">
    <source>
        <dbReference type="SAM" id="MobiDB-lite"/>
    </source>
</evidence>
<keyword evidence="3" id="KW-1185">Reference proteome</keyword>
<reference evidence="2" key="4">
    <citation type="submission" date="2019-03" db="UniProtKB">
        <authorList>
            <consortium name="EnsemblPlants"/>
        </authorList>
    </citation>
    <scope>IDENTIFICATION</scope>
</reference>
<evidence type="ECO:0000313" key="2">
    <source>
        <dbReference type="EnsemblPlants" id="AET1Gv20426100.1"/>
    </source>
</evidence>
<dbReference type="Gramene" id="AET1Gv20426100.1">
    <property type="protein sequence ID" value="AET1Gv20426100.1"/>
    <property type="gene ID" value="AET1Gv20426100"/>
</dbReference>
<reference evidence="2" key="3">
    <citation type="journal article" date="2017" name="Nature">
        <title>Genome sequence of the progenitor of the wheat D genome Aegilops tauschii.</title>
        <authorList>
            <person name="Luo M.C."/>
            <person name="Gu Y.Q."/>
            <person name="Puiu D."/>
            <person name="Wang H."/>
            <person name="Twardziok S.O."/>
            <person name="Deal K.R."/>
            <person name="Huo N."/>
            <person name="Zhu T."/>
            <person name="Wang L."/>
            <person name="Wang Y."/>
            <person name="McGuire P.E."/>
            <person name="Liu S."/>
            <person name="Long H."/>
            <person name="Ramasamy R.K."/>
            <person name="Rodriguez J.C."/>
            <person name="Van S.L."/>
            <person name="Yuan L."/>
            <person name="Wang Z."/>
            <person name="Xia Z."/>
            <person name="Xiao L."/>
            <person name="Anderson O.D."/>
            <person name="Ouyang S."/>
            <person name="Liang Y."/>
            <person name="Zimin A.V."/>
            <person name="Pertea G."/>
            <person name="Qi P."/>
            <person name="Bennetzen J.L."/>
            <person name="Dai X."/>
            <person name="Dawson M.W."/>
            <person name="Muller H.G."/>
            <person name="Kugler K."/>
            <person name="Rivarola-Duarte L."/>
            <person name="Spannagl M."/>
            <person name="Mayer K.F.X."/>
            <person name="Lu F.H."/>
            <person name="Bevan M.W."/>
            <person name="Leroy P."/>
            <person name="Li P."/>
            <person name="You F.M."/>
            <person name="Sun Q."/>
            <person name="Liu Z."/>
            <person name="Lyons E."/>
            <person name="Wicker T."/>
            <person name="Salzberg S.L."/>
            <person name="Devos K.M."/>
            <person name="Dvorak J."/>
        </authorList>
    </citation>
    <scope>NUCLEOTIDE SEQUENCE [LARGE SCALE GENOMIC DNA]</scope>
    <source>
        <strain evidence="2">cv. AL8/78</strain>
    </source>
</reference>
<evidence type="ECO:0000313" key="3">
    <source>
        <dbReference type="Proteomes" id="UP000015105"/>
    </source>
</evidence>
<organism evidence="2 3">
    <name type="scientific">Aegilops tauschii subsp. strangulata</name>
    <name type="common">Goatgrass</name>
    <dbReference type="NCBI Taxonomy" id="200361"/>
    <lineage>
        <taxon>Eukaryota</taxon>
        <taxon>Viridiplantae</taxon>
        <taxon>Streptophyta</taxon>
        <taxon>Embryophyta</taxon>
        <taxon>Tracheophyta</taxon>
        <taxon>Spermatophyta</taxon>
        <taxon>Magnoliopsida</taxon>
        <taxon>Liliopsida</taxon>
        <taxon>Poales</taxon>
        <taxon>Poaceae</taxon>
        <taxon>BOP clade</taxon>
        <taxon>Pooideae</taxon>
        <taxon>Triticodae</taxon>
        <taxon>Triticeae</taxon>
        <taxon>Triticinae</taxon>
        <taxon>Aegilops</taxon>
    </lineage>
</organism>